<accession>A0A9W6ZQE1</accession>
<evidence type="ECO:0000313" key="1">
    <source>
        <dbReference type="EMBL" id="GMH56476.1"/>
    </source>
</evidence>
<dbReference type="EMBL" id="BLQM01000051">
    <property type="protein sequence ID" value="GMH56476.1"/>
    <property type="molecule type" value="Genomic_DNA"/>
</dbReference>
<name>A0A9W6ZQE1_9STRA</name>
<evidence type="ECO:0000313" key="2">
    <source>
        <dbReference type="Proteomes" id="UP001162640"/>
    </source>
</evidence>
<organism evidence="1 2">
    <name type="scientific">Triparma laevis f. inornata</name>
    <dbReference type="NCBI Taxonomy" id="1714386"/>
    <lineage>
        <taxon>Eukaryota</taxon>
        <taxon>Sar</taxon>
        <taxon>Stramenopiles</taxon>
        <taxon>Ochrophyta</taxon>
        <taxon>Bolidophyceae</taxon>
        <taxon>Parmales</taxon>
        <taxon>Triparmaceae</taxon>
        <taxon>Triparma</taxon>
    </lineage>
</organism>
<protein>
    <submittedName>
        <fullName evidence="1">Uncharacterized protein</fullName>
    </submittedName>
</protein>
<dbReference type="Proteomes" id="UP001162640">
    <property type="component" value="Unassembled WGS sequence"/>
</dbReference>
<proteinExistence type="predicted"/>
<dbReference type="AlphaFoldDB" id="A0A9W6ZQE1"/>
<sequence>MWKTDKTTPAWYGAETGHCVPLDISNPDVVDWMVEIFVEGESGAIDSKMDAVALDNFDLDNSHEAAGVFSSDGVWTEKWKSNKDWTESVLFWLERFYSLVDSRLAVIPNFTMHAGSRAFDDPSVLRLCNASDAHVDESGFTDWAEGLTCGDEFSTLMYHMQNQKDHNKGYYSINEFEPDALNTSSSRLYVVASYLMGSSDQTAIWLGNIQGYGALIAEYPELELDVGTPLSPAKLQDDGSWIHEFSSAAVFVDPTNCDAPIAKITRK</sequence>
<reference evidence="2" key="1">
    <citation type="journal article" date="2023" name="Commun. Biol.">
        <title>Genome analysis of Parmales, the sister group of diatoms, reveals the evolutionary specialization of diatoms from phago-mixotrophs to photoautotrophs.</title>
        <authorList>
            <person name="Ban H."/>
            <person name="Sato S."/>
            <person name="Yoshikawa S."/>
            <person name="Yamada K."/>
            <person name="Nakamura Y."/>
            <person name="Ichinomiya M."/>
            <person name="Sato N."/>
            <person name="Blanc-Mathieu R."/>
            <person name="Endo H."/>
            <person name="Kuwata A."/>
            <person name="Ogata H."/>
        </authorList>
    </citation>
    <scope>NUCLEOTIDE SEQUENCE [LARGE SCALE GENOMIC DNA]</scope>
</reference>
<gene>
    <name evidence="1" type="ORF">TL16_g02143</name>
</gene>
<comment type="caution">
    <text evidence="1">The sequence shown here is derived from an EMBL/GenBank/DDBJ whole genome shotgun (WGS) entry which is preliminary data.</text>
</comment>